<evidence type="ECO:0000313" key="14">
    <source>
        <dbReference type="Proteomes" id="UP000694421"/>
    </source>
</evidence>
<feature type="domain" description="BRICHOS" evidence="12">
    <location>
        <begin position="62"/>
        <end position="158"/>
    </location>
</feature>
<keyword evidence="8" id="KW-0449">Lipoprotein</keyword>
<comment type="subcellular location">
    <subcellularLocation>
        <location evidence="2">Secreted</location>
        <location evidence="2">Extracellular space</location>
        <location evidence="2">Surface film</location>
    </subcellularLocation>
</comment>
<evidence type="ECO:0000256" key="11">
    <source>
        <dbReference type="SAM" id="Phobius"/>
    </source>
</evidence>
<evidence type="ECO:0000256" key="5">
    <source>
        <dbReference type="ARBA" id="ARBA00022713"/>
    </source>
</evidence>
<sequence length="158" mass="17537">LPGVSCKKLLIVVVVVVVIVLVVLGFLLLGLHITEKHTEAVSAVGGYQLWLVCYEFPQKRYPGRARWTPPHLGKGTLLIGYRSWPGGSCYILRMSKENIQSLDAAIRVFQHIKEPKHLVALLKKGKEEVEGLPVPLVDRSTLGTTINILCSSVPIYWV</sequence>
<reference evidence="13" key="2">
    <citation type="submission" date="2025-09" db="UniProtKB">
        <authorList>
            <consortium name="Ensembl"/>
        </authorList>
    </citation>
    <scope>IDENTIFICATION</scope>
</reference>
<feature type="transmembrane region" description="Helical" evidence="11">
    <location>
        <begin position="9"/>
        <end position="34"/>
    </location>
</feature>
<dbReference type="PANTHER" id="PTHR10800:SF4">
    <property type="entry name" value="PULMONARY SURFACTANT-ASSOCIATED PROTEIN C"/>
    <property type="match status" value="1"/>
</dbReference>
<evidence type="ECO:0000256" key="4">
    <source>
        <dbReference type="ARBA" id="ARBA00022525"/>
    </source>
</evidence>
<comment type="function">
    <text evidence="1">Pulmonary surfactant associated proteins promote alveolar stability by lowering the surface tension at the air-liquid interface in the peripheral air spaces.</text>
</comment>
<keyword evidence="5" id="KW-0305">Gaseous exchange</keyword>
<evidence type="ECO:0000313" key="13">
    <source>
        <dbReference type="Ensembl" id="ENSSMRP00000019909.1"/>
    </source>
</evidence>
<keyword evidence="7" id="KW-1015">Disulfide bond</keyword>
<dbReference type="PROSITE" id="PS50869">
    <property type="entry name" value="BRICHOS"/>
    <property type="match status" value="1"/>
</dbReference>
<dbReference type="OMA" id="WRHRACY"/>
<proteinExistence type="predicted"/>
<keyword evidence="6" id="KW-0564">Palmitate</keyword>
<accession>A0A8D0CB27</accession>
<dbReference type="GO" id="GO:0007585">
    <property type="term" value="P:respiratory gaseous exchange by respiratory system"/>
    <property type="evidence" value="ECO:0007669"/>
    <property type="project" value="UniProtKB-KW"/>
</dbReference>
<evidence type="ECO:0000256" key="2">
    <source>
        <dbReference type="ARBA" id="ARBA00004364"/>
    </source>
</evidence>
<dbReference type="Pfam" id="PF08999">
    <property type="entry name" value="SP_C-Propep"/>
    <property type="match status" value="1"/>
</dbReference>
<dbReference type="InterPro" id="IPR001729">
    <property type="entry name" value="SP-C"/>
</dbReference>
<dbReference type="Proteomes" id="UP000694421">
    <property type="component" value="Unplaced"/>
</dbReference>
<evidence type="ECO:0000256" key="3">
    <source>
        <dbReference type="ARBA" id="ARBA00022439"/>
    </source>
</evidence>
<evidence type="ECO:0000256" key="9">
    <source>
        <dbReference type="ARBA" id="ARBA00044778"/>
    </source>
</evidence>
<evidence type="ECO:0000259" key="12">
    <source>
        <dbReference type="PROSITE" id="PS50869"/>
    </source>
</evidence>
<keyword evidence="4" id="KW-0964">Secreted</keyword>
<evidence type="ECO:0000256" key="8">
    <source>
        <dbReference type="ARBA" id="ARBA00023288"/>
    </source>
</evidence>
<keyword evidence="11" id="KW-0812">Transmembrane</keyword>
<reference evidence="13" key="1">
    <citation type="submission" date="2025-08" db="UniProtKB">
        <authorList>
            <consortium name="Ensembl"/>
        </authorList>
    </citation>
    <scope>IDENTIFICATION</scope>
</reference>
<organism evidence="13 14">
    <name type="scientific">Salvator merianae</name>
    <name type="common">Argentine black and white tegu</name>
    <name type="synonym">Tupinambis merianae</name>
    <dbReference type="NCBI Taxonomy" id="96440"/>
    <lineage>
        <taxon>Eukaryota</taxon>
        <taxon>Metazoa</taxon>
        <taxon>Chordata</taxon>
        <taxon>Craniata</taxon>
        <taxon>Vertebrata</taxon>
        <taxon>Euteleostomi</taxon>
        <taxon>Lepidosauria</taxon>
        <taxon>Squamata</taxon>
        <taxon>Bifurcata</taxon>
        <taxon>Unidentata</taxon>
        <taxon>Episquamata</taxon>
        <taxon>Laterata</taxon>
        <taxon>Teiioidea</taxon>
        <taxon>Teiidae</taxon>
        <taxon>Salvator</taxon>
    </lineage>
</organism>
<dbReference type="Pfam" id="PF04089">
    <property type="entry name" value="BRICHOS"/>
    <property type="match status" value="1"/>
</dbReference>
<dbReference type="PANTHER" id="PTHR10800">
    <property type="entry name" value="PULMONARY SURFACTANT-ASSOCIATED PROTEIN C"/>
    <property type="match status" value="1"/>
</dbReference>
<dbReference type="GeneTree" id="ENSGT00390000017162"/>
<dbReference type="Ensembl" id="ENSSMRT00000023346.1">
    <property type="protein sequence ID" value="ENSSMRP00000019909.1"/>
    <property type="gene ID" value="ENSSMRG00000015504.1"/>
</dbReference>
<dbReference type="InterPro" id="IPR015091">
    <property type="entry name" value="Surfactant_protein_propep"/>
</dbReference>
<evidence type="ECO:0000256" key="10">
    <source>
        <dbReference type="ARBA" id="ARBA00044825"/>
    </source>
</evidence>
<evidence type="ECO:0000256" key="6">
    <source>
        <dbReference type="ARBA" id="ARBA00023139"/>
    </source>
</evidence>
<protein>
    <recommendedName>
        <fullName evidence="9">Surfactant protein C</fullName>
    </recommendedName>
    <alternativeName>
        <fullName evidence="10">Pulmonary surfactant-associated protein C</fullName>
    </alternativeName>
</protein>
<keyword evidence="11" id="KW-0472">Membrane</keyword>
<keyword evidence="14" id="KW-1185">Reference proteome</keyword>
<keyword evidence="11" id="KW-1133">Transmembrane helix</keyword>
<name>A0A8D0CB27_SALMN</name>
<dbReference type="Gene3D" id="3.30.390.150">
    <property type="match status" value="1"/>
</dbReference>
<evidence type="ECO:0000256" key="7">
    <source>
        <dbReference type="ARBA" id="ARBA00023157"/>
    </source>
</evidence>
<dbReference type="SMART" id="SM01039">
    <property type="entry name" value="BRICHOS"/>
    <property type="match status" value="1"/>
</dbReference>
<dbReference type="InterPro" id="IPR007084">
    <property type="entry name" value="BRICHOS_dom"/>
</dbReference>
<dbReference type="SMART" id="SM00019">
    <property type="entry name" value="SF_P"/>
    <property type="match status" value="1"/>
</dbReference>
<dbReference type="AlphaFoldDB" id="A0A8D0CB27"/>
<dbReference type="GO" id="GO:0005615">
    <property type="term" value="C:extracellular space"/>
    <property type="evidence" value="ECO:0007669"/>
    <property type="project" value="TreeGrafter"/>
</dbReference>
<keyword evidence="3" id="KW-0767">Surface film</keyword>
<evidence type="ECO:0000256" key="1">
    <source>
        <dbReference type="ARBA" id="ARBA00002263"/>
    </source>
</evidence>